<dbReference type="InterPro" id="IPR036465">
    <property type="entry name" value="vWFA_dom_sf"/>
</dbReference>
<evidence type="ECO:0000313" key="4">
    <source>
        <dbReference type="EMBL" id="PTU75832.1"/>
    </source>
</evidence>
<reference evidence="4 5" key="1">
    <citation type="submission" date="2018-04" db="EMBL/GenBank/DDBJ databases">
        <title>Pseudomonas sp. nov., isolated from mangrove soil.</title>
        <authorList>
            <person name="Chen C."/>
        </authorList>
    </citation>
    <scope>NUCLEOTIDE SEQUENCE [LARGE SCALE GENOMIC DNA]</scope>
    <source>
        <strain evidence="4 5">TC-11</strain>
    </source>
</reference>
<dbReference type="EMBL" id="QASN01000006">
    <property type="protein sequence ID" value="PTU75832.1"/>
    <property type="molecule type" value="Genomic_DNA"/>
</dbReference>
<organism evidence="4 5">
    <name type="scientific">Pseudomonas mangrovi</name>
    <dbReference type="NCBI Taxonomy" id="2161748"/>
    <lineage>
        <taxon>Bacteria</taxon>
        <taxon>Pseudomonadati</taxon>
        <taxon>Pseudomonadota</taxon>
        <taxon>Gammaproteobacteria</taxon>
        <taxon>Pseudomonadales</taxon>
        <taxon>Pseudomonadaceae</taxon>
        <taxon>Pseudomonas</taxon>
    </lineage>
</organism>
<comment type="caution">
    <text evidence="4">The sequence shown here is derived from an EMBL/GenBank/DDBJ whole genome shotgun (WGS) entry which is preliminary data.</text>
</comment>
<dbReference type="SMART" id="SM00609">
    <property type="entry name" value="VIT"/>
    <property type="match status" value="1"/>
</dbReference>
<dbReference type="RefSeq" id="WP_108105453.1">
    <property type="nucleotide sequence ID" value="NZ_QASN01000006.1"/>
</dbReference>
<dbReference type="PROSITE" id="PS51468">
    <property type="entry name" value="VIT"/>
    <property type="match status" value="1"/>
</dbReference>
<dbReference type="InterPro" id="IPR002035">
    <property type="entry name" value="VWF_A"/>
</dbReference>
<keyword evidence="1" id="KW-0732">Signal</keyword>
<dbReference type="OrthoDB" id="9784383at2"/>
<dbReference type="Pfam" id="PF13768">
    <property type="entry name" value="VWA_3"/>
    <property type="match status" value="1"/>
</dbReference>
<dbReference type="PANTHER" id="PTHR45737">
    <property type="entry name" value="VON WILLEBRAND FACTOR A DOMAIN-CONTAINING PROTEIN 5A"/>
    <property type="match status" value="1"/>
</dbReference>
<dbReference type="InterPro" id="IPR013424">
    <property type="entry name" value="Ice-binding_C"/>
</dbReference>
<dbReference type="AlphaFoldDB" id="A0A2T5PDL8"/>
<proteinExistence type="predicted"/>
<dbReference type="PANTHER" id="PTHR45737:SF6">
    <property type="entry name" value="VON WILLEBRAND FACTOR A DOMAIN-CONTAINING PROTEIN 5A"/>
    <property type="match status" value="1"/>
</dbReference>
<gene>
    <name evidence="4" type="ORF">DBO85_03940</name>
</gene>
<evidence type="ECO:0000256" key="1">
    <source>
        <dbReference type="SAM" id="SignalP"/>
    </source>
</evidence>
<dbReference type="Pfam" id="PF08487">
    <property type="entry name" value="VIT"/>
    <property type="match status" value="1"/>
</dbReference>
<feature type="domain" description="VWFA" evidence="2">
    <location>
        <begin position="307"/>
        <end position="477"/>
    </location>
</feature>
<evidence type="ECO:0000313" key="5">
    <source>
        <dbReference type="Proteomes" id="UP000244064"/>
    </source>
</evidence>
<dbReference type="PROSITE" id="PS50234">
    <property type="entry name" value="VWFA"/>
    <property type="match status" value="1"/>
</dbReference>
<dbReference type="NCBIfam" id="TIGR02595">
    <property type="entry name" value="PEP_CTERM"/>
    <property type="match status" value="1"/>
</dbReference>
<feature type="domain" description="VIT" evidence="3">
    <location>
        <begin position="36"/>
        <end position="164"/>
    </location>
</feature>
<dbReference type="Gene3D" id="3.40.50.410">
    <property type="entry name" value="von Willebrand factor, type A domain"/>
    <property type="match status" value="1"/>
</dbReference>
<feature type="chain" id="PRO_5015662372" evidence="1">
    <location>
        <begin position="28"/>
        <end position="666"/>
    </location>
</feature>
<protein>
    <submittedName>
        <fullName evidence="4">Trypsin</fullName>
    </submittedName>
</protein>
<name>A0A2T5PDL8_9PSED</name>
<accession>A0A2T5PDL8</accession>
<feature type="signal peptide" evidence="1">
    <location>
        <begin position="1"/>
        <end position="27"/>
    </location>
</feature>
<evidence type="ECO:0000259" key="2">
    <source>
        <dbReference type="PROSITE" id="PS50234"/>
    </source>
</evidence>
<evidence type="ECO:0000259" key="3">
    <source>
        <dbReference type="PROSITE" id="PS51468"/>
    </source>
</evidence>
<keyword evidence="5" id="KW-1185">Reference proteome</keyword>
<dbReference type="InterPro" id="IPR013694">
    <property type="entry name" value="VIT"/>
</dbReference>
<dbReference type="SUPFAM" id="SSF53300">
    <property type="entry name" value="vWA-like"/>
    <property type="match status" value="1"/>
</dbReference>
<dbReference type="SMART" id="SM00327">
    <property type="entry name" value="VWA"/>
    <property type="match status" value="1"/>
</dbReference>
<dbReference type="Proteomes" id="UP000244064">
    <property type="component" value="Unassembled WGS sequence"/>
</dbReference>
<sequence>MSIPSLRCRVRSLLLLCGLLLPVLCTAQPGQHGDSPYFAIEGGDPALDRLPLKSTRVEARVLGVIADVRVIQQYRNEGTRPLEARYVFPGSTRAAVYGMTVRLGDRELQAQIREKQKAKVEFQQAKSAGKTAALLEQERENVFQMNVANILPGDVVDVELRYTELLLPEDGLYRFVFPTVVGPRYNGTPDGESHQAEPWVATPHLAEGVLPADAFTLQVELQSPVALGAIQSPSHRLSVRKERPSQAHIELAEKRGANNRDFVLEYQLGGDDFASGVLLSRGAEENFFLALVAPPQQVAAEQLVPREYIFVVDISGSMHGFPLDTTKRLMERLLGSLRPADSFNVLLFSGSSSFLAAEPQPASPANIQRALTLLNTRMGSGGTELLPALRQALALPADPERARSFVVVTDGYVTIEREAFSLVRENLDKANLFAFGIGSSVNRQLIEGLARAGQGEPFIVLDPAGADRQAERFLQMIDAPLLANPQVSFNGLQVHEVEPPALPDLFAQRPLVVFGKWSGEPTGSLLVEGRSAAGLYRVELPIDATQAVAENRALAHLWARHRIATLTDQETLERGYAHSQAILDLGLKYSLLTPYTSFIAVDHVVRNPDPAASATVKQPLPLPQGVSNLAVGTPIPGTPEPSVWLMLGLSALGLGWLARRRRQLEA</sequence>